<gene>
    <name evidence="1" type="ORF">SAMN05192563_10696</name>
</gene>
<dbReference type="EMBL" id="FPBH01000069">
    <property type="protein sequence ID" value="SFU26754.1"/>
    <property type="molecule type" value="Genomic_DNA"/>
</dbReference>
<dbReference type="RefSeq" id="WP_143131877.1">
    <property type="nucleotide sequence ID" value="NZ_FPBH01000069.1"/>
</dbReference>
<protein>
    <submittedName>
        <fullName evidence="1">Uncharacterized protein</fullName>
    </submittedName>
</protein>
<accession>A0A1I7ES58</accession>
<organism evidence="1 2">
    <name type="scientific">Paraburkholderia aspalathi</name>
    <dbReference type="NCBI Taxonomy" id="1324617"/>
    <lineage>
        <taxon>Bacteria</taxon>
        <taxon>Pseudomonadati</taxon>
        <taxon>Pseudomonadota</taxon>
        <taxon>Betaproteobacteria</taxon>
        <taxon>Burkholderiales</taxon>
        <taxon>Burkholderiaceae</taxon>
        <taxon>Paraburkholderia</taxon>
    </lineage>
</organism>
<dbReference type="OrthoDB" id="8746011at2"/>
<evidence type="ECO:0000313" key="1">
    <source>
        <dbReference type="EMBL" id="SFU26754.1"/>
    </source>
</evidence>
<proteinExistence type="predicted"/>
<name>A0A1I7ES58_9BURK</name>
<dbReference type="AlphaFoldDB" id="A0A1I7ES58"/>
<reference evidence="1 2" key="1">
    <citation type="submission" date="2016-10" db="EMBL/GenBank/DDBJ databases">
        <authorList>
            <person name="de Groot N.N."/>
        </authorList>
    </citation>
    <scope>NUCLEOTIDE SEQUENCE [LARGE SCALE GENOMIC DNA]</scope>
    <source>
        <strain evidence="1 2">LMG 27731</strain>
    </source>
</reference>
<sequence>MNELLERVIEAHGGTEKWHGICAIDVVFNFSGGLLDLKGFPGHHRPVVSIDTAKPRAVFQRLGGDPDDRWIFTPDRVWVERRDGEIVEERSNPRAAFAGHERSTPWDRLHLTYFLGYAIWNYLTVPFLFTRDGFTTRELEEHVEGNERWRVLEVTYPDDVPAHTKLQKLYFDGQFMLKRLDYVTDVLGGVAAHYCYDPVTVDGIVFPTLRRVVRRTPEGPLLSGRTSFILDYVDVIVRR</sequence>
<evidence type="ECO:0000313" key="2">
    <source>
        <dbReference type="Proteomes" id="UP000198844"/>
    </source>
</evidence>
<dbReference type="Proteomes" id="UP000198844">
    <property type="component" value="Unassembled WGS sequence"/>
</dbReference>